<dbReference type="EMBL" id="LJCR01002587">
    <property type="protein sequence ID" value="KPV48521.1"/>
    <property type="molecule type" value="Genomic_DNA"/>
</dbReference>
<keyword evidence="1" id="KW-0812">Transmembrane</keyword>
<evidence type="ECO:0000313" key="2">
    <source>
        <dbReference type="EMBL" id="KPV48521.1"/>
    </source>
</evidence>
<sequence>MNDLFWLILLLFVVAAALRNELFFYLLYVVVGLQLLARFWLRRSAKRLAWRRSAPTAAFPGERAEVAIEVQNTGLLPLPWLTLTESIPAGLRNPPT</sequence>
<keyword evidence="1" id="KW-0472">Membrane</keyword>
<feature type="non-terminal residue" evidence="2">
    <location>
        <position position="96"/>
    </location>
</feature>
<proteinExistence type="predicted"/>
<dbReference type="AlphaFoldDB" id="A0A0P9CZH0"/>
<protein>
    <recommendedName>
        <fullName evidence="4">DUF58 domain-containing protein</fullName>
    </recommendedName>
</protein>
<evidence type="ECO:0008006" key="4">
    <source>
        <dbReference type="Google" id="ProtNLM"/>
    </source>
</evidence>
<dbReference type="Proteomes" id="UP000050509">
    <property type="component" value="Unassembled WGS sequence"/>
</dbReference>
<reference evidence="2 3" key="1">
    <citation type="submission" date="2015-09" db="EMBL/GenBank/DDBJ databases">
        <title>Draft genome sequence of Kouleothrix aurantiaca JCM 19913.</title>
        <authorList>
            <person name="Hemp J."/>
        </authorList>
    </citation>
    <scope>NUCLEOTIDE SEQUENCE [LARGE SCALE GENOMIC DNA]</scope>
    <source>
        <strain evidence="2 3">COM-B</strain>
    </source>
</reference>
<dbReference type="PANTHER" id="PTHR34351">
    <property type="entry name" value="SLR1927 PROTEIN-RELATED"/>
    <property type="match status" value="1"/>
</dbReference>
<comment type="caution">
    <text evidence="2">The sequence shown here is derived from an EMBL/GenBank/DDBJ whole genome shotgun (WGS) entry which is preliminary data.</text>
</comment>
<dbReference type="PANTHER" id="PTHR34351:SF2">
    <property type="entry name" value="DUF58 DOMAIN-CONTAINING PROTEIN"/>
    <property type="match status" value="1"/>
</dbReference>
<organism evidence="2 3">
    <name type="scientific">Kouleothrix aurantiaca</name>
    <dbReference type="NCBI Taxonomy" id="186479"/>
    <lineage>
        <taxon>Bacteria</taxon>
        <taxon>Bacillati</taxon>
        <taxon>Chloroflexota</taxon>
        <taxon>Chloroflexia</taxon>
        <taxon>Chloroflexales</taxon>
        <taxon>Roseiflexineae</taxon>
        <taxon>Roseiflexaceae</taxon>
        <taxon>Kouleothrix</taxon>
    </lineage>
</organism>
<name>A0A0P9CZH0_9CHLR</name>
<evidence type="ECO:0000313" key="3">
    <source>
        <dbReference type="Proteomes" id="UP000050509"/>
    </source>
</evidence>
<feature type="transmembrane region" description="Helical" evidence="1">
    <location>
        <begin position="25"/>
        <end position="41"/>
    </location>
</feature>
<accession>A0A0P9CZH0</accession>
<keyword evidence="1" id="KW-1133">Transmembrane helix</keyword>
<keyword evidence="3" id="KW-1185">Reference proteome</keyword>
<evidence type="ECO:0000256" key="1">
    <source>
        <dbReference type="SAM" id="Phobius"/>
    </source>
</evidence>
<gene>
    <name evidence="2" type="ORF">SE17_37625</name>
</gene>